<dbReference type="OrthoDB" id="980914at2"/>
<dbReference type="HOGENOM" id="CLU_1567637_0_0_10"/>
<reference evidence="2" key="1">
    <citation type="submission" date="2011-07" db="EMBL/GenBank/DDBJ databases">
        <title>The complete genome of Cyclobacterium marinum DSM 745.</title>
        <authorList>
            <person name="Lucas S."/>
            <person name="Han J."/>
            <person name="Lapidus A."/>
            <person name="Bruce D."/>
            <person name="Goodwin L."/>
            <person name="Pitluck S."/>
            <person name="Peters L."/>
            <person name="Kyrpides N."/>
            <person name="Mavromatis K."/>
            <person name="Ivanova N."/>
            <person name="Ovchinnikova G."/>
            <person name="Chertkov O."/>
            <person name="Detter J.C."/>
            <person name="Tapia R."/>
            <person name="Han C."/>
            <person name="Land M."/>
            <person name="Hauser L."/>
            <person name="Markowitz V."/>
            <person name="Cheng J.-F."/>
            <person name="Hugenholtz P."/>
            <person name="Woyke T."/>
            <person name="Wu D."/>
            <person name="Tindall B."/>
            <person name="Schuetze A."/>
            <person name="Brambilla E."/>
            <person name="Klenk H.-P."/>
            <person name="Eisen J.A."/>
        </authorList>
    </citation>
    <scope>NUCLEOTIDE SEQUENCE [LARGE SCALE GENOMIC DNA]</scope>
    <source>
        <strain evidence="2">ATCC 25205 / DSM 745 / LMG 13164 / NCIMB 1802</strain>
    </source>
</reference>
<dbReference type="STRING" id="880070.Cycma_0787"/>
<dbReference type="AlphaFoldDB" id="G0J252"/>
<evidence type="ECO:0000313" key="2">
    <source>
        <dbReference type="Proteomes" id="UP000001635"/>
    </source>
</evidence>
<sequence length="172" mass="19464">MAKVKIVAALIGLLMLVLTLAYYYLGGFNPINTRLTDCNPINLIGVDFIGVPQDKEIGEHFQMVEEARKDSPLHTIYYKEPEGKRDTLHVFIGYESKIKEEGLRKPWIKLPLSCSRAIVARLEMSRFVMPGPEKAKDAIRLFAKEKGLELEGVFIDKIISSDCVEVWAPVKQ</sequence>
<dbReference type="KEGG" id="cmr:Cycma_0787"/>
<organism evidence="1 2">
    <name type="scientific">Cyclobacterium marinum (strain ATCC 25205 / DSM 745 / LMG 13164 / NCIMB 1802)</name>
    <name type="common">Flectobacillus marinus</name>
    <dbReference type="NCBI Taxonomy" id="880070"/>
    <lineage>
        <taxon>Bacteria</taxon>
        <taxon>Pseudomonadati</taxon>
        <taxon>Bacteroidota</taxon>
        <taxon>Cytophagia</taxon>
        <taxon>Cytophagales</taxon>
        <taxon>Cyclobacteriaceae</taxon>
        <taxon>Cyclobacterium</taxon>
    </lineage>
</organism>
<dbReference type="RefSeq" id="WP_014018859.1">
    <property type="nucleotide sequence ID" value="NC_015914.1"/>
</dbReference>
<dbReference type="EMBL" id="CP002955">
    <property type="protein sequence ID" value="AEL24561.1"/>
    <property type="molecule type" value="Genomic_DNA"/>
</dbReference>
<accession>G0J252</accession>
<keyword evidence="2" id="KW-1185">Reference proteome</keyword>
<dbReference type="Proteomes" id="UP000001635">
    <property type="component" value="Chromosome"/>
</dbReference>
<gene>
    <name evidence="1" type="ordered locus">Cycma_0787</name>
</gene>
<name>G0J252_CYCMS</name>
<evidence type="ECO:0000313" key="1">
    <source>
        <dbReference type="EMBL" id="AEL24561.1"/>
    </source>
</evidence>
<protein>
    <recommendedName>
        <fullName evidence="3">GyrI-like small molecule binding domain-containing protein</fullName>
    </recommendedName>
</protein>
<proteinExistence type="predicted"/>
<evidence type="ECO:0008006" key="3">
    <source>
        <dbReference type="Google" id="ProtNLM"/>
    </source>
</evidence>